<comment type="caution">
    <text evidence="6">The sequence shown here is derived from an EMBL/GenBank/DDBJ whole genome shotgun (WGS) entry which is preliminary data.</text>
</comment>
<evidence type="ECO:0000313" key="7">
    <source>
        <dbReference type="Proteomes" id="UP000305202"/>
    </source>
</evidence>
<evidence type="ECO:0000256" key="2">
    <source>
        <dbReference type="ARBA" id="ARBA00022989"/>
    </source>
</evidence>
<feature type="transmembrane region" description="Helical" evidence="4">
    <location>
        <begin position="316"/>
        <end position="337"/>
    </location>
</feature>
<dbReference type="InterPro" id="IPR036259">
    <property type="entry name" value="MFS_trans_sf"/>
</dbReference>
<dbReference type="InterPro" id="IPR020846">
    <property type="entry name" value="MFS_dom"/>
</dbReference>
<dbReference type="Gene3D" id="1.20.1250.20">
    <property type="entry name" value="MFS general substrate transporter like domains"/>
    <property type="match status" value="1"/>
</dbReference>
<feature type="transmembrane region" description="Helical" evidence="4">
    <location>
        <begin position="16"/>
        <end position="38"/>
    </location>
</feature>
<protein>
    <submittedName>
        <fullName evidence="6">MFS transporter</fullName>
    </submittedName>
</protein>
<evidence type="ECO:0000256" key="1">
    <source>
        <dbReference type="ARBA" id="ARBA00022692"/>
    </source>
</evidence>
<evidence type="ECO:0000313" key="6">
    <source>
        <dbReference type="EMBL" id="TKI05795.1"/>
    </source>
</evidence>
<feature type="transmembrane region" description="Helical" evidence="4">
    <location>
        <begin position="79"/>
        <end position="95"/>
    </location>
</feature>
<feature type="domain" description="Major facilitator superfamily (MFS) profile" evidence="5">
    <location>
        <begin position="13"/>
        <end position="406"/>
    </location>
</feature>
<evidence type="ECO:0000256" key="4">
    <source>
        <dbReference type="SAM" id="Phobius"/>
    </source>
</evidence>
<feature type="transmembrane region" description="Helical" evidence="4">
    <location>
        <begin position="381"/>
        <end position="400"/>
    </location>
</feature>
<dbReference type="PANTHER" id="PTHR23546:SF1">
    <property type="entry name" value="MEMBRANE PROTEIN"/>
    <property type="match status" value="1"/>
</dbReference>
<feature type="transmembrane region" description="Helical" evidence="4">
    <location>
        <begin position="224"/>
        <end position="242"/>
    </location>
</feature>
<name>A0ABY2SN06_9HYPH</name>
<accession>A0ABY2SN06</accession>
<gene>
    <name evidence="6" type="ORF">FCN80_12715</name>
</gene>
<evidence type="ECO:0000256" key="3">
    <source>
        <dbReference type="ARBA" id="ARBA00023136"/>
    </source>
</evidence>
<keyword evidence="2 4" id="KW-1133">Transmembrane helix</keyword>
<sequence>MDAVPLAKGFPPIIKALFLASIALTVGRGLSLPFLALYLSDQLGLTPGRIGLVLGAGLALGIIFSLYGGYLVDRFNKRTVIAAAMSLFTLSFFVLPQCRTWPSLVLLQALIITAYSQFSITLKAIIAEWLPVAARVRAFSLNYTLVNIGWAVGPPLGVMAAAIGPVIPFYLSGAIGALATAVMVWLLSRFGRPPAEMSGGDAPSAAQKINFRQTLSLLRHDKRLIYFTLGGLLGSMVFSQFANCLSQYLMVSFDNAFAYRVVGIILPVNATVVITLQYLLSRRIKQEALLSWLVAGNVFFIVGLLGFMLAQHSLPLWIIGVAIFSLGEIITIPVEYLFIDFIAPPHLKGSYYGMQNLANLGGAANPVVTGFLLTWAPPDTLFVVLIVAILLSLGLFYRGFRFARPDA</sequence>
<evidence type="ECO:0000259" key="5">
    <source>
        <dbReference type="PROSITE" id="PS50850"/>
    </source>
</evidence>
<feature type="transmembrane region" description="Helical" evidence="4">
    <location>
        <begin position="101"/>
        <end position="122"/>
    </location>
</feature>
<organism evidence="6 7">
    <name type="scientific">Martelella alba</name>
    <dbReference type="NCBI Taxonomy" id="2590451"/>
    <lineage>
        <taxon>Bacteria</taxon>
        <taxon>Pseudomonadati</taxon>
        <taxon>Pseudomonadota</taxon>
        <taxon>Alphaproteobacteria</taxon>
        <taxon>Hyphomicrobiales</taxon>
        <taxon>Aurantimonadaceae</taxon>
        <taxon>Martelella</taxon>
    </lineage>
</organism>
<dbReference type="PROSITE" id="PS50850">
    <property type="entry name" value="MFS"/>
    <property type="match status" value="1"/>
</dbReference>
<reference evidence="6 7" key="1">
    <citation type="submission" date="2019-04" db="EMBL/GenBank/DDBJ databases">
        <authorList>
            <person name="Li M."/>
            <person name="Gao C."/>
        </authorList>
    </citation>
    <scope>NUCLEOTIDE SEQUENCE [LARGE SCALE GENOMIC DNA]</scope>
    <source>
        <strain evidence="6 7">BGMRC 2031</strain>
    </source>
</reference>
<feature type="transmembrane region" description="Helical" evidence="4">
    <location>
        <begin position="50"/>
        <end position="72"/>
    </location>
</feature>
<keyword evidence="7" id="KW-1185">Reference proteome</keyword>
<feature type="transmembrane region" description="Helical" evidence="4">
    <location>
        <begin position="143"/>
        <end position="163"/>
    </location>
</feature>
<feature type="transmembrane region" description="Helical" evidence="4">
    <location>
        <begin position="257"/>
        <end position="280"/>
    </location>
</feature>
<dbReference type="Pfam" id="PF07690">
    <property type="entry name" value="MFS_1"/>
    <property type="match status" value="1"/>
</dbReference>
<feature type="transmembrane region" description="Helical" evidence="4">
    <location>
        <begin position="169"/>
        <end position="187"/>
    </location>
</feature>
<dbReference type="Proteomes" id="UP000305202">
    <property type="component" value="Unassembled WGS sequence"/>
</dbReference>
<feature type="transmembrane region" description="Helical" evidence="4">
    <location>
        <begin position="357"/>
        <end position="375"/>
    </location>
</feature>
<dbReference type="InterPro" id="IPR011701">
    <property type="entry name" value="MFS"/>
</dbReference>
<keyword evidence="3 4" id="KW-0472">Membrane</keyword>
<dbReference type="SUPFAM" id="SSF103473">
    <property type="entry name" value="MFS general substrate transporter"/>
    <property type="match status" value="1"/>
</dbReference>
<feature type="transmembrane region" description="Helical" evidence="4">
    <location>
        <begin position="289"/>
        <end position="310"/>
    </location>
</feature>
<proteinExistence type="predicted"/>
<dbReference type="PANTHER" id="PTHR23546">
    <property type="entry name" value="TRANSPORT PROTEIN"/>
    <property type="match status" value="1"/>
</dbReference>
<dbReference type="RefSeq" id="WP_136990532.1">
    <property type="nucleotide sequence ID" value="NZ_SZPQ01000017.1"/>
</dbReference>
<dbReference type="EMBL" id="SZPQ01000017">
    <property type="protein sequence ID" value="TKI05795.1"/>
    <property type="molecule type" value="Genomic_DNA"/>
</dbReference>
<keyword evidence="1 4" id="KW-0812">Transmembrane</keyword>